<dbReference type="RefSeq" id="WP_176789612.1">
    <property type="nucleotide sequence ID" value="NZ_JABXWR010000001.1"/>
</dbReference>
<name>A0A7K4HQW5_9EURY</name>
<dbReference type="AlphaFoldDB" id="A0A7K4HQW5"/>
<accession>A0A7K4HQW5</accession>
<dbReference type="SUPFAM" id="SSF75471">
    <property type="entry name" value="YhbY-like"/>
    <property type="match status" value="1"/>
</dbReference>
<comment type="caution">
    <text evidence="4">The sequence shown here is derived from an EMBL/GenBank/DDBJ whole genome shotgun (WGS) entry which is preliminary data.</text>
</comment>
<gene>
    <name evidence="4" type="ORF">HWN36_10045</name>
</gene>
<evidence type="ECO:0000259" key="3">
    <source>
        <dbReference type="PROSITE" id="PS51295"/>
    </source>
</evidence>
<reference evidence="4 5" key="1">
    <citation type="submission" date="2020-06" db="EMBL/GenBank/DDBJ databases">
        <title>Methanofollis fontis sp. nov., a methanogen isolated from marine sediments near a cold seep at Four-Way Closure Ridge offshore southwestern Taiwan.</title>
        <authorList>
            <person name="Chen S.-C."/>
            <person name="Teng N.-H."/>
            <person name="Lin Y.-S."/>
            <person name="Lai M.-C."/>
            <person name="Chen H.-H."/>
            <person name="Wang C.-C."/>
        </authorList>
    </citation>
    <scope>NUCLEOTIDE SEQUENCE [LARGE SCALE GENOMIC DNA]</scope>
    <source>
        <strain evidence="4 5">DSM 2702</strain>
    </source>
</reference>
<evidence type="ECO:0000256" key="1">
    <source>
        <dbReference type="ARBA" id="ARBA00022884"/>
    </source>
</evidence>
<dbReference type="InterPro" id="IPR035920">
    <property type="entry name" value="YhbY-like_sf"/>
</dbReference>
<sequence>MEKNELFQEIKPTIWIGKRGYSETLIDEIRAQLKVRKYVKIKWLRTAEIDPEEIARRAGADLVGVRGRTMVLADRSGGGQKA</sequence>
<dbReference type="SMART" id="SM01103">
    <property type="entry name" value="CRS1_YhbY"/>
    <property type="match status" value="1"/>
</dbReference>
<dbReference type="Pfam" id="PF01985">
    <property type="entry name" value="CRS1_YhbY"/>
    <property type="match status" value="1"/>
</dbReference>
<dbReference type="GO" id="GO:0003723">
    <property type="term" value="F:RNA binding"/>
    <property type="evidence" value="ECO:0007669"/>
    <property type="project" value="UniProtKB-UniRule"/>
</dbReference>
<proteinExistence type="predicted"/>
<dbReference type="InterPro" id="IPR051925">
    <property type="entry name" value="RNA-binding_domain"/>
</dbReference>
<feature type="domain" description="CRM" evidence="3">
    <location>
        <begin position="1"/>
        <end position="82"/>
    </location>
</feature>
<keyword evidence="5" id="KW-1185">Reference proteome</keyword>
<evidence type="ECO:0000313" key="5">
    <source>
        <dbReference type="Proteomes" id="UP000570823"/>
    </source>
</evidence>
<evidence type="ECO:0000256" key="2">
    <source>
        <dbReference type="PROSITE-ProRule" id="PRU00626"/>
    </source>
</evidence>
<dbReference type="PANTHER" id="PTHR40065">
    <property type="entry name" value="RNA-BINDING PROTEIN YHBY"/>
    <property type="match status" value="1"/>
</dbReference>
<dbReference type="InterPro" id="IPR001890">
    <property type="entry name" value="RNA-binding_CRM"/>
</dbReference>
<keyword evidence="1 2" id="KW-0694">RNA-binding</keyword>
<protein>
    <submittedName>
        <fullName evidence="4">YhbY family RNA-binding protein</fullName>
    </submittedName>
</protein>
<dbReference type="Gene3D" id="3.30.110.60">
    <property type="entry name" value="YhbY-like"/>
    <property type="match status" value="1"/>
</dbReference>
<evidence type="ECO:0000313" key="4">
    <source>
        <dbReference type="EMBL" id="NVO67641.1"/>
    </source>
</evidence>
<organism evidence="4 5">
    <name type="scientific">Methanofollis tationis</name>
    <dbReference type="NCBI Taxonomy" id="81417"/>
    <lineage>
        <taxon>Archaea</taxon>
        <taxon>Methanobacteriati</taxon>
        <taxon>Methanobacteriota</taxon>
        <taxon>Stenosarchaea group</taxon>
        <taxon>Methanomicrobia</taxon>
        <taxon>Methanomicrobiales</taxon>
        <taxon>Methanomicrobiaceae</taxon>
        <taxon>Methanofollis</taxon>
    </lineage>
</organism>
<dbReference type="PANTHER" id="PTHR40065:SF3">
    <property type="entry name" value="RNA-BINDING PROTEIN YHBY"/>
    <property type="match status" value="1"/>
</dbReference>
<dbReference type="Proteomes" id="UP000570823">
    <property type="component" value="Unassembled WGS sequence"/>
</dbReference>
<dbReference type="EMBL" id="JABXWR010000001">
    <property type="protein sequence ID" value="NVO67641.1"/>
    <property type="molecule type" value="Genomic_DNA"/>
</dbReference>
<dbReference type="PROSITE" id="PS51295">
    <property type="entry name" value="CRM"/>
    <property type="match status" value="1"/>
</dbReference>